<sequence>MVSFTTIKTGRPTAFGQKIMLEFNYNYNHLEGNTLTYGQTKLLFMFGETEGSASLRDYEEMKAHNVGLELVKVEAKDQERHLTETFIRE</sequence>
<organism evidence="1">
    <name type="scientific">termite gut metagenome</name>
    <dbReference type="NCBI Taxonomy" id="433724"/>
    <lineage>
        <taxon>unclassified sequences</taxon>
        <taxon>metagenomes</taxon>
        <taxon>organismal metagenomes</taxon>
    </lineage>
</organism>
<protein>
    <submittedName>
        <fullName evidence="1">Uncharacterized protein</fullName>
    </submittedName>
</protein>
<evidence type="ECO:0000313" key="1">
    <source>
        <dbReference type="EMBL" id="KAA6308762.1"/>
    </source>
</evidence>
<dbReference type="Gene3D" id="1.10.3290.10">
    <property type="entry name" value="Fido-like domain"/>
    <property type="match status" value="1"/>
</dbReference>
<dbReference type="InterPro" id="IPR036597">
    <property type="entry name" value="Fido-like_dom_sf"/>
</dbReference>
<gene>
    <name evidence="1" type="ORF">EZS27_039631</name>
</gene>
<reference evidence="1" key="1">
    <citation type="submission" date="2019-03" db="EMBL/GenBank/DDBJ databases">
        <title>Single cell metagenomics reveals metabolic interactions within the superorganism composed of flagellate Streblomastix strix and complex community of Bacteroidetes bacteria on its surface.</title>
        <authorList>
            <person name="Treitli S.C."/>
            <person name="Kolisko M."/>
            <person name="Husnik F."/>
            <person name="Keeling P."/>
            <person name="Hampl V."/>
        </authorList>
    </citation>
    <scope>NUCLEOTIDE SEQUENCE</scope>
    <source>
        <strain evidence="1">STM</strain>
    </source>
</reference>
<name>A0A5J4PHN1_9ZZZZ</name>
<accession>A0A5J4PHN1</accession>
<dbReference type="EMBL" id="SNRY01008317">
    <property type="protein sequence ID" value="KAA6308762.1"/>
    <property type="molecule type" value="Genomic_DNA"/>
</dbReference>
<dbReference type="AlphaFoldDB" id="A0A5J4PHN1"/>
<comment type="caution">
    <text evidence="1">The sequence shown here is derived from an EMBL/GenBank/DDBJ whole genome shotgun (WGS) entry which is preliminary data.</text>
</comment>
<proteinExistence type="predicted"/>